<dbReference type="Proteomes" id="UP000570361">
    <property type="component" value="Unassembled WGS sequence"/>
</dbReference>
<evidence type="ECO:0000313" key="1">
    <source>
        <dbReference type="EMBL" id="MBB3112527.1"/>
    </source>
</evidence>
<dbReference type="AlphaFoldDB" id="A0A7W5FPT0"/>
<proteinExistence type="predicted"/>
<sequence>MRLLLGIMSAVGLDGVKNDITQGAAMWKSARPWAIFGMLPATGMSLRGQAYESVMHAMESRAVLCAV</sequence>
<gene>
    <name evidence="1" type="ORF">FHS18_004628</name>
</gene>
<keyword evidence="2" id="KW-1185">Reference proteome</keyword>
<dbReference type="RefSeq" id="WP_183602652.1">
    <property type="nucleotide sequence ID" value="NZ_JACHXK010000013.1"/>
</dbReference>
<comment type="caution">
    <text evidence="1">The sequence shown here is derived from an EMBL/GenBank/DDBJ whole genome shotgun (WGS) entry which is preliminary data.</text>
</comment>
<accession>A0A7W5FPT0</accession>
<protein>
    <submittedName>
        <fullName evidence="1">Uncharacterized protein</fullName>
    </submittedName>
</protein>
<name>A0A7W5FPT0_9BACL</name>
<evidence type="ECO:0000313" key="2">
    <source>
        <dbReference type="Proteomes" id="UP000570361"/>
    </source>
</evidence>
<reference evidence="1 2" key="1">
    <citation type="submission" date="2020-08" db="EMBL/GenBank/DDBJ databases">
        <title>Genomic Encyclopedia of Type Strains, Phase III (KMG-III): the genomes of soil and plant-associated and newly described type strains.</title>
        <authorList>
            <person name="Whitman W."/>
        </authorList>
    </citation>
    <scope>NUCLEOTIDE SEQUENCE [LARGE SCALE GENOMIC DNA]</scope>
    <source>
        <strain evidence="1 2">CECT 5862</strain>
    </source>
</reference>
<organism evidence="1 2">
    <name type="scientific">Paenibacillus phyllosphaerae</name>
    <dbReference type="NCBI Taxonomy" id="274593"/>
    <lineage>
        <taxon>Bacteria</taxon>
        <taxon>Bacillati</taxon>
        <taxon>Bacillota</taxon>
        <taxon>Bacilli</taxon>
        <taxon>Bacillales</taxon>
        <taxon>Paenibacillaceae</taxon>
        <taxon>Paenibacillus</taxon>
    </lineage>
</organism>
<dbReference type="EMBL" id="JACHXK010000013">
    <property type="protein sequence ID" value="MBB3112527.1"/>
    <property type="molecule type" value="Genomic_DNA"/>
</dbReference>